<keyword evidence="2" id="KW-1185">Reference proteome</keyword>
<evidence type="ECO:0000313" key="1">
    <source>
        <dbReference type="EMBL" id="TDD15977.1"/>
    </source>
</evidence>
<comment type="caution">
    <text evidence="1">The sequence shown here is derived from an EMBL/GenBank/DDBJ whole genome shotgun (WGS) entry which is preliminary data.</text>
</comment>
<reference evidence="1 2" key="1">
    <citation type="submission" date="2019-02" db="EMBL/GenBank/DDBJ databases">
        <title>Draft genome sequences of novel Actinobacteria.</title>
        <authorList>
            <person name="Sahin N."/>
            <person name="Ay H."/>
            <person name="Saygin H."/>
        </authorList>
    </citation>
    <scope>NUCLEOTIDE SEQUENCE [LARGE SCALE GENOMIC DNA]</scope>
    <source>
        <strain evidence="1 2">16K104</strain>
    </source>
</reference>
<accession>A0A4R4WFA1</accession>
<dbReference type="Proteomes" id="UP000295172">
    <property type="component" value="Unassembled WGS sequence"/>
</dbReference>
<dbReference type="RefSeq" id="WP_132326526.1">
    <property type="nucleotide sequence ID" value="NZ_SMKR01000187.1"/>
</dbReference>
<dbReference type="AlphaFoldDB" id="A0A4R4WFA1"/>
<organism evidence="1 2">
    <name type="scientific">Kribbella turkmenica</name>
    <dbReference type="NCBI Taxonomy" id="2530375"/>
    <lineage>
        <taxon>Bacteria</taxon>
        <taxon>Bacillati</taxon>
        <taxon>Actinomycetota</taxon>
        <taxon>Actinomycetes</taxon>
        <taxon>Propionibacteriales</taxon>
        <taxon>Kribbellaceae</taxon>
        <taxon>Kribbella</taxon>
    </lineage>
</organism>
<name>A0A4R4WFA1_9ACTN</name>
<gene>
    <name evidence="1" type="ORF">E1218_30585</name>
</gene>
<dbReference type="EMBL" id="SMKR01000187">
    <property type="protein sequence ID" value="TDD15977.1"/>
    <property type="molecule type" value="Genomic_DNA"/>
</dbReference>
<sequence>MNCSPATPCGTCGNNPSGRIEHYLLGFGQDSSGEVSVLVTKNTGPTGNTGKVFEIVRPSG</sequence>
<proteinExistence type="predicted"/>
<evidence type="ECO:0000313" key="2">
    <source>
        <dbReference type="Proteomes" id="UP000295172"/>
    </source>
</evidence>
<protein>
    <submittedName>
        <fullName evidence="1">Uncharacterized protein</fullName>
    </submittedName>
</protein>